<keyword evidence="8" id="KW-0119">Carbohydrate metabolism</keyword>
<gene>
    <name evidence="13" type="ORF">APUU_70312S</name>
</gene>
<evidence type="ECO:0000256" key="1">
    <source>
        <dbReference type="ARBA" id="ARBA00000448"/>
    </source>
</evidence>
<accession>A0A7R7XWI4</accession>
<dbReference type="Gene3D" id="3.20.20.300">
    <property type="entry name" value="Glycoside hydrolase, family 3, N-terminal domain"/>
    <property type="match status" value="1"/>
</dbReference>
<evidence type="ECO:0000259" key="11">
    <source>
        <dbReference type="Pfam" id="PF00933"/>
    </source>
</evidence>
<evidence type="ECO:0000256" key="6">
    <source>
        <dbReference type="ARBA" id="ARBA00023001"/>
    </source>
</evidence>
<sequence>MSPNEYTFTDALSALKSGSSLAQTTTTLLSQLTHQERLSLLDGDTPFWEGQRSILLNRYNPTPYTHGCIPRLRIPGIKFTDGPRGIVMGKSTAFPVSIARGATFDTSLEHRVGNAIGLEATAQGANFYAGVCINLPRHPAWGRIQETYGEDPVLLGAFGVALARGVQGHVMACVKHFALNSMENARFRVDVRVEEDVLREVYLEHFRRVVREAGVAGVMSAYNSVNGEWAGQNGHLLNEILREEWRFDGLVMSDFVFGLRDAALSVRNGLDIEAPFTQQRGMHLGEALEKGQLSWDDVDRSCERVLRKQLEFAVRKEHSQPGRDVVFCDEHRALAREVAARSMVLLKNDPVNGKPLLPLQTGSLKRVAVVGRLANIANTGDKGSSQVYPPSVVTPLEGIRAALPDVEVLFADTRDEAEKLACRVDTVICVVGYTYEDEGEYITPPLEDNQALRNCLPPTKTEEERETLAMLEGKIDSGGDMQPGIGGDRTSLRLREEDEELIAAVAAKNSSTVVSIVTAGAVIMENWKTKVPTILMSWYSGSEGGHGLADVLLAKVDASGRLPFSIPTDEAHLPFFDRDAAEIEYTRWFGQHLLDKLGVKAAFPFGFGLSYTTWEVKDAAADKLDKDNIEVRFTVKNTGEREGRFIAQVYGLPGVKDFPTRVLLGFVPVDLQAEQEKKVQVSASIRPVQKWDNGSFSLRTQRLKIEVAGFAGDRKCAATEISL</sequence>
<name>A0A7R7XWI4_9EURO</name>
<evidence type="ECO:0000256" key="10">
    <source>
        <dbReference type="ARBA" id="ARBA00023326"/>
    </source>
</evidence>
<dbReference type="EMBL" id="AP024449">
    <property type="protein sequence ID" value="BCS28742.1"/>
    <property type="molecule type" value="Genomic_DNA"/>
</dbReference>
<keyword evidence="7" id="KW-0325">Glycoprotein</keyword>
<dbReference type="Gene3D" id="2.60.40.10">
    <property type="entry name" value="Immunoglobulins"/>
    <property type="match status" value="1"/>
</dbReference>
<dbReference type="GO" id="GO:0008422">
    <property type="term" value="F:beta-glucosidase activity"/>
    <property type="evidence" value="ECO:0007669"/>
    <property type="project" value="UniProtKB-EC"/>
</dbReference>
<dbReference type="SUPFAM" id="SSF52279">
    <property type="entry name" value="Beta-D-glucan exohydrolase, C-terminal domain"/>
    <property type="match status" value="1"/>
</dbReference>
<dbReference type="KEGG" id="apuu:APUU_70312S"/>
<dbReference type="InterPro" id="IPR036881">
    <property type="entry name" value="Glyco_hydro_3_C_sf"/>
</dbReference>
<dbReference type="InterPro" id="IPR017853">
    <property type="entry name" value="GH"/>
</dbReference>
<dbReference type="PRINTS" id="PR00133">
    <property type="entry name" value="GLHYDRLASE3"/>
</dbReference>
<evidence type="ECO:0000259" key="12">
    <source>
        <dbReference type="Pfam" id="PF01915"/>
    </source>
</evidence>
<dbReference type="GO" id="GO:0030245">
    <property type="term" value="P:cellulose catabolic process"/>
    <property type="evidence" value="ECO:0007669"/>
    <property type="project" value="UniProtKB-KW"/>
</dbReference>
<keyword evidence="6" id="KW-0136">Cellulose degradation</keyword>
<evidence type="ECO:0000256" key="8">
    <source>
        <dbReference type="ARBA" id="ARBA00023277"/>
    </source>
</evidence>
<keyword evidence="10" id="KW-0624">Polysaccharide degradation</keyword>
<dbReference type="GeneID" id="64978739"/>
<dbReference type="Gene3D" id="3.40.50.1700">
    <property type="entry name" value="Glycoside hydrolase family 3 C-terminal domain"/>
    <property type="match status" value="1"/>
</dbReference>
<dbReference type="Pfam" id="PF00933">
    <property type="entry name" value="Glyco_hydro_3"/>
    <property type="match status" value="1"/>
</dbReference>
<dbReference type="SUPFAM" id="SSF51445">
    <property type="entry name" value="(Trans)glycosidases"/>
    <property type="match status" value="1"/>
</dbReference>
<dbReference type="OrthoDB" id="2123594at2759"/>
<dbReference type="RefSeq" id="XP_041560928.1">
    <property type="nucleotide sequence ID" value="XM_041695171.1"/>
</dbReference>
<protein>
    <recommendedName>
        <fullName evidence="4">beta-glucosidase</fullName>
        <ecNumber evidence="4">3.2.1.21</ecNumber>
    </recommendedName>
</protein>
<comment type="similarity">
    <text evidence="3">Belongs to the glycosyl hydrolase 3 family.</text>
</comment>
<comment type="catalytic activity">
    <reaction evidence="1">
        <text>Hydrolysis of terminal, non-reducing beta-D-glucosyl residues with release of beta-D-glucose.</text>
        <dbReference type="EC" id="3.2.1.21"/>
    </reaction>
</comment>
<organism evidence="13 14">
    <name type="scientific">Aspergillus puulaauensis</name>
    <dbReference type="NCBI Taxonomy" id="1220207"/>
    <lineage>
        <taxon>Eukaryota</taxon>
        <taxon>Fungi</taxon>
        <taxon>Dikarya</taxon>
        <taxon>Ascomycota</taxon>
        <taxon>Pezizomycotina</taxon>
        <taxon>Eurotiomycetes</taxon>
        <taxon>Eurotiomycetidae</taxon>
        <taxon>Eurotiales</taxon>
        <taxon>Aspergillaceae</taxon>
        <taxon>Aspergillus</taxon>
    </lineage>
</organism>
<reference evidence="13" key="2">
    <citation type="submission" date="2021-02" db="EMBL/GenBank/DDBJ databases">
        <title>Aspergillus puulaauensis MK2 genome sequence.</title>
        <authorList>
            <person name="Futagami T."/>
            <person name="Mori K."/>
            <person name="Kadooka C."/>
            <person name="Tanaka T."/>
        </authorList>
    </citation>
    <scope>NUCLEOTIDE SEQUENCE</scope>
    <source>
        <strain evidence="13">MK2</strain>
    </source>
</reference>
<dbReference type="PANTHER" id="PTHR42715">
    <property type="entry name" value="BETA-GLUCOSIDASE"/>
    <property type="match status" value="1"/>
</dbReference>
<dbReference type="InterPro" id="IPR013783">
    <property type="entry name" value="Ig-like_fold"/>
</dbReference>
<dbReference type="InterPro" id="IPR050288">
    <property type="entry name" value="Cellulose_deg_GH3"/>
</dbReference>
<evidence type="ECO:0000256" key="5">
    <source>
        <dbReference type="ARBA" id="ARBA00022801"/>
    </source>
</evidence>
<evidence type="ECO:0000256" key="3">
    <source>
        <dbReference type="ARBA" id="ARBA00005336"/>
    </source>
</evidence>
<feature type="domain" description="Glycoside hydrolase family 3 C-terminal" evidence="12">
    <location>
        <begin position="343"/>
        <end position="611"/>
    </location>
</feature>
<dbReference type="InterPro" id="IPR002772">
    <property type="entry name" value="Glyco_hydro_3_C"/>
</dbReference>
<evidence type="ECO:0000256" key="4">
    <source>
        <dbReference type="ARBA" id="ARBA00012744"/>
    </source>
</evidence>
<evidence type="ECO:0000313" key="14">
    <source>
        <dbReference type="Proteomes" id="UP000654913"/>
    </source>
</evidence>
<evidence type="ECO:0000256" key="7">
    <source>
        <dbReference type="ARBA" id="ARBA00023180"/>
    </source>
</evidence>
<dbReference type="AlphaFoldDB" id="A0A7R7XWI4"/>
<dbReference type="PANTHER" id="PTHR42715:SF3">
    <property type="entry name" value="BETA-GLUCOSIDASE B-RELATED"/>
    <property type="match status" value="1"/>
</dbReference>
<evidence type="ECO:0000313" key="13">
    <source>
        <dbReference type="EMBL" id="BCS28742.1"/>
    </source>
</evidence>
<keyword evidence="9" id="KW-0326">Glycosidase</keyword>
<evidence type="ECO:0000256" key="2">
    <source>
        <dbReference type="ARBA" id="ARBA00004987"/>
    </source>
</evidence>
<dbReference type="EC" id="3.2.1.21" evidence="4"/>
<dbReference type="InterPro" id="IPR036962">
    <property type="entry name" value="Glyco_hydro_3_N_sf"/>
</dbReference>
<feature type="domain" description="Glycoside hydrolase family 3 N-terminal" evidence="11">
    <location>
        <begin position="71"/>
        <end position="307"/>
    </location>
</feature>
<keyword evidence="5" id="KW-0378">Hydrolase</keyword>
<evidence type="ECO:0000256" key="9">
    <source>
        <dbReference type="ARBA" id="ARBA00023295"/>
    </source>
</evidence>
<reference evidence="13" key="1">
    <citation type="submission" date="2021-01" db="EMBL/GenBank/DDBJ databases">
        <authorList>
            <consortium name="Aspergillus puulaauensis MK2 genome sequencing consortium"/>
            <person name="Kazuki M."/>
            <person name="Futagami T."/>
        </authorList>
    </citation>
    <scope>NUCLEOTIDE SEQUENCE</scope>
    <source>
        <strain evidence="13">MK2</strain>
    </source>
</reference>
<proteinExistence type="inferred from homology"/>
<keyword evidence="14" id="KW-1185">Reference proteome</keyword>
<dbReference type="Pfam" id="PF01915">
    <property type="entry name" value="Glyco_hydro_3_C"/>
    <property type="match status" value="1"/>
</dbReference>
<comment type="pathway">
    <text evidence="2">Glycan metabolism; cellulose degradation.</text>
</comment>
<dbReference type="Proteomes" id="UP000654913">
    <property type="component" value="Chromosome 7"/>
</dbReference>
<dbReference type="InterPro" id="IPR001764">
    <property type="entry name" value="Glyco_hydro_3_N"/>
</dbReference>